<reference evidence="3 4" key="1">
    <citation type="submission" date="2022-02" db="EMBL/GenBank/DDBJ databases">
        <title>The car tank lid bacteriome: a reservoir of bacteria with potential in bioremediation of fuel.</title>
        <authorList>
            <person name="Vidal-Verdu A."/>
            <person name="Gomez-Martinez D."/>
            <person name="Latorre-Perez A."/>
            <person name="Pereto J."/>
            <person name="Porcar M."/>
        </authorList>
    </citation>
    <scope>NUCLEOTIDE SEQUENCE [LARGE SCALE GENOMIC DNA]</scope>
    <source>
        <strain evidence="3 4">4D.3</strain>
    </source>
</reference>
<feature type="region of interest" description="Disordered" evidence="1">
    <location>
        <begin position="395"/>
        <end position="415"/>
    </location>
</feature>
<dbReference type="Proteomes" id="UP001651050">
    <property type="component" value="Unassembled WGS sequence"/>
</dbReference>
<protein>
    <submittedName>
        <fullName evidence="3">DUF2254 domain-containing protein</fullName>
    </submittedName>
</protein>
<sequence length="415" mass="43713">MGLPRHSPYLRLLRARRRLRSGIVQLLGAGAGAVAGLVLPLSGVGPSVDGRGLVEPLVTLGIGVVGVVSVVYSLLFGVIQWSAGAFSPRLGLFRDDPMVWRTFAFAIGVFVFCTVAAVTGADRHRVSVLVPCGAILGVLACVWLIRRVQARAFESIQLSSVLEEITTRGRRVIDHRYPPRGSASGRHVAPPEPSPSQRAVTWTGRAGVVQQLDLHRLVLAAARADAVVSYHVAVGETVHEGTTLATVHGGTLPDSVVRGAVVRGTERSFDQDPMFAFRLLADIALKSLSPAVNDPASAVEAIDATDGLLRRLVTRDLGVADVLDDDGEVRVRLVVPTWEDYVGTGVGDLLPAAAASPMVLRRIRHVLGHLLRSAPAPDRAALARLADVVGALLATPSAPVGPPGRPPGEASTPEP</sequence>
<keyword evidence="2" id="KW-0812">Transmembrane</keyword>
<keyword evidence="4" id="KW-1185">Reference proteome</keyword>
<evidence type="ECO:0000313" key="4">
    <source>
        <dbReference type="Proteomes" id="UP001651050"/>
    </source>
</evidence>
<keyword evidence="2" id="KW-1133">Transmembrane helix</keyword>
<feature type="transmembrane region" description="Helical" evidence="2">
    <location>
        <begin position="21"/>
        <end position="45"/>
    </location>
</feature>
<feature type="region of interest" description="Disordered" evidence="1">
    <location>
        <begin position="176"/>
        <end position="197"/>
    </location>
</feature>
<keyword evidence="2" id="KW-0472">Membrane</keyword>
<evidence type="ECO:0000256" key="1">
    <source>
        <dbReference type="SAM" id="MobiDB-lite"/>
    </source>
</evidence>
<proteinExistence type="predicted"/>
<dbReference type="RefSeq" id="WP_416344723.1">
    <property type="nucleotide sequence ID" value="NZ_JALQCY010000004.1"/>
</dbReference>
<name>A0ABT0J5W3_9MICO</name>
<feature type="transmembrane region" description="Helical" evidence="2">
    <location>
        <begin position="99"/>
        <end position="120"/>
    </location>
</feature>
<feature type="transmembrane region" description="Helical" evidence="2">
    <location>
        <begin position="57"/>
        <end position="79"/>
    </location>
</feature>
<dbReference type="InterPro" id="IPR018723">
    <property type="entry name" value="DUF2254_membrane"/>
</dbReference>
<dbReference type="Pfam" id="PF10011">
    <property type="entry name" value="DUF2254"/>
    <property type="match status" value="1"/>
</dbReference>
<gene>
    <name evidence="3" type="ORF">M1843_14010</name>
</gene>
<organism evidence="3 4">
    <name type="scientific">Isoptericola peretonis</name>
    <dbReference type="NCBI Taxonomy" id="2918523"/>
    <lineage>
        <taxon>Bacteria</taxon>
        <taxon>Bacillati</taxon>
        <taxon>Actinomycetota</taxon>
        <taxon>Actinomycetes</taxon>
        <taxon>Micrococcales</taxon>
        <taxon>Promicromonosporaceae</taxon>
        <taxon>Isoptericola</taxon>
    </lineage>
</organism>
<comment type="caution">
    <text evidence="3">The sequence shown here is derived from an EMBL/GenBank/DDBJ whole genome shotgun (WGS) entry which is preliminary data.</text>
</comment>
<evidence type="ECO:0000256" key="2">
    <source>
        <dbReference type="SAM" id="Phobius"/>
    </source>
</evidence>
<accession>A0ABT0J5W3</accession>
<feature type="transmembrane region" description="Helical" evidence="2">
    <location>
        <begin position="126"/>
        <end position="145"/>
    </location>
</feature>
<dbReference type="EMBL" id="JALQCY010000004">
    <property type="protein sequence ID" value="MCK9794862.1"/>
    <property type="molecule type" value="Genomic_DNA"/>
</dbReference>
<evidence type="ECO:0000313" key="3">
    <source>
        <dbReference type="EMBL" id="MCK9794862.1"/>
    </source>
</evidence>